<keyword evidence="10" id="KW-1185">Reference proteome</keyword>
<dbReference type="SUPFAM" id="SSF55073">
    <property type="entry name" value="Nucleotide cyclase"/>
    <property type="match status" value="1"/>
</dbReference>
<dbReference type="Gene3D" id="3.30.70.270">
    <property type="match status" value="1"/>
</dbReference>
<feature type="transmembrane region" description="Helical" evidence="6">
    <location>
        <begin position="114"/>
        <end position="138"/>
    </location>
</feature>
<dbReference type="AlphaFoldDB" id="A0A3E0WNY3"/>
<dbReference type="InterPro" id="IPR043128">
    <property type="entry name" value="Rev_trsase/Diguanyl_cyclase"/>
</dbReference>
<dbReference type="NCBIfam" id="TIGR00254">
    <property type="entry name" value="GGDEF"/>
    <property type="match status" value="1"/>
</dbReference>
<dbReference type="Gene3D" id="3.20.20.450">
    <property type="entry name" value="EAL domain"/>
    <property type="match status" value="1"/>
</dbReference>
<accession>A0A3E0WNY3</accession>
<feature type="domain" description="GGDEF" evidence="8">
    <location>
        <begin position="488"/>
        <end position="620"/>
    </location>
</feature>
<dbReference type="RefSeq" id="WP_116348227.1">
    <property type="nucleotide sequence ID" value="NZ_NFZW01000019.1"/>
</dbReference>
<feature type="transmembrane region" description="Helical" evidence="6">
    <location>
        <begin position="76"/>
        <end position="94"/>
    </location>
</feature>
<dbReference type="PANTHER" id="PTHR33121">
    <property type="entry name" value="CYCLIC DI-GMP PHOSPHODIESTERASE PDEF"/>
    <property type="match status" value="1"/>
</dbReference>
<evidence type="ECO:0000256" key="6">
    <source>
        <dbReference type="SAM" id="Phobius"/>
    </source>
</evidence>
<dbReference type="Pfam" id="PF00990">
    <property type="entry name" value="GGDEF"/>
    <property type="match status" value="1"/>
</dbReference>
<keyword evidence="3 6" id="KW-0812">Transmembrane</keyword>
<reference evidence="10" key="1">
    <citation type="submission" date="2017-05" db="EMBL/GenBank/DDBJ databases">
        <authorList>
            <person name="Sharma S."/>
            <person name="Sidhu C."/>
            <person name="Pinnaka A.K."/>
        </authorList>
    </citation>
    <scope>NUCLEOTIDE SEQUENCE [LARGE SCALE GENOMIC DNA]</scope>
    <source>
        <strain evidence="10">AK93</strain>
    </source>
</reference>
<evidence type="ECO:0000256" key="4">
    <source>
        <dbReference type="ARBA" id="ARBA00022989"/>
    </source>
</evidence>
<dbReference type="PROSITE" id="PS50887">
    <property type="entry name" value="GGDEF"/>
    <property type="match status" value="1"/>
</dbReference>
<feature type="transmembrane region" description="Helical" evidence="6">
    <location>
        <begin position="276"/>
        <end position="298"/>
    </location>
</feature>
<dbReference type="SMART" id="SM00267">
    <property type="entry name" value="GGDEF"/>
    <property type="match status" value="1"/>
</dbReference>
<dbReference type="InterPro" id="IPR038377">
    <property type="entry name" value="Na/Glc_symporter_sf"/>
</dbReference>
<evidence type="ECO:0000256" key="5">
    <source>
        <dbReference type="ARBA" id="ARBA00023136"/>
    </source>
</evidence>
<feature type="domain" description="EAL" evidence="7">
    <location>
        <begin position="629"/>
        <end position="882"/>
    </location>
</feature>
<dbReference type="CDD" id="cd01949">
    <property type="entry name" value="GGDEF"/>
    <property type="match status" value="1"/>
</dbReference>
<dbReference type="SMART" id="SM00052">
    <property type="entry name" value="EAL"/>
    <property type="match status" value="1"/>
</dbReference>
<feature type="transmembrane region" description="Helical" evidence="6">
    <location>
        <begin position="248"/>
        <end position="269"/>
    </location>
</feature>
<feature type="transmembrane region" description="Helical" evidence="6">
    <location>
        <begin position="30"/>
        <end position="55"/>
    </location>
</feature>
<dbReference type="SUPFAM" id="SSF141868">
    <property type="entry name" value="EAL domain-like"/>
    <property type="match status" value="1"/>
</dbReference>
<dbReference type="Proteomes" id="UP000256763">
    <property type="component" value="Unassembled WGS sequence"/>
</dbReference>
<keyword evidence="4 6" id="KW-1133">Transmembrane helix</keyword>
<dbReference type="PANTHER" id="PTHR33121:SF70">
    <property type="entry name" value="SIGNALING PROTEIN YKOW"/>
    <property type="match status" value="1"/>
</dbReference>
<dbReference type="EMBL" id="NFZW01000019">
    <property type="protein sequence ID" value="RFA33757.1"/>
    <property type="molecule type" value="Genomic_DNA"/>
</dbReference>
<organism evidence="9 10">
    <name type="scientific">Alkalilimnicola ehrlichii</name>
    <dbReference type="NCBI Taxonomy" id="351052"/>
    <lineage>
        <taxon>Bacteria</taxon>
        <taxon>Pseudomonadati</taxon>
        <taxon>Pseudomonadota</taxon>
        <taxon>Gammaproteobacteria</taxon>
        <taxon>Chromatiales</taxon>
        <taxon>Ectothiorhodospiraceae</taxon>
        <taxon>Alkalilimnicola</taxon>
    </lineage>
</organism>
<sequence>MLFVILFGARQLDSAERHEGMVAAIATEGIVKLIAALAVGIFVVYGLFGGFSDLFQQARATPAAHVPMNYGDSASGYFHWTMISLASMAAVMFLPRQFQVSVVENTNENHVRKAMWLFPLYLLLINLFILPIALAGLLLVPGGASHADSFVLLMPLLAERFGLALFVFLGGLSAATAMVIVEAVAISTMLSNNVVIPLLMRVRSLRLTQREDLGRLLLFIRRAAVIACIGAGYAYFRSAGYGLPLVELGLVSFAGICVLAPAMIGGLFWRNGTRTGALLSIAGGFTVWFYTLVIPLFAEAGWIPGTIVEPGPYGATWLKPEALFWVEGLTPFSHGMFWTITIATALYIVASLVARQSLQEQLQATAFVDTFRSEKETEELWHSHGRLADLHAVLVRTLGHARAEAALTAYASQRGEKHLQKGALDTELVRYVERLLSGVVGAASARLMISAVVKEEPLRDGLTGLPNKTQLLGELREALEASKRSHSHTFALLVLNLDRFRLVTSSLGYNIGEQLLLDAANRLKAQQMAGELVTRLPGDQFGILLPDTRNAAQVRDKALRYQSAFAHAFRVEEHEIFISASIGAALSSGYDHHEDLLRDAETALVRAKRAGINQCEVFETAMRTRAVQVLQLEADLRRALKRREFELHYQPIVCLADNRLAGFEALIRWRKSDGTLVPPADFIPLCEETDMILPIGDWVLNEACAQLSTWLGRYPRTNMQISVNLSVRQLRQKDLLFRVRDALDSRRLPPERLKLEITESAVMDNADLSSAILNELNAMQISLSIDDFGTGYSSLNYLRRLPVNTLKIDQSFVRGITNDRKQAGIVESTIILAHKLGMDVIAEGVETHEQARQLRSFNAEYGQGYLFARPLQAGDAEQLLAG</sequence>
<comment type="subcellular location">
    <subcellularLocation>
        <location evidence="1">Membrane</location>
        <topology evidence="1">Multi-pass membrane protein</topology>
    </subcellularLocation>
</comment>
<evidence type="ECO:0000259" key="7">
    <source>
        <dbReference type="PROSITE" id="PS50883"/>
    </source>
</evidence>
<feature type="transmembrane region" description="Helical" evidence="6">
    <location>
        <begin position="175"/>
        <end position="195"/>
    </location>
</feature>
<evidence type="ECO:0000256" key="3">
    <source>
        <dbReference type="ARBA" id="ARBA00022692"/>
    </source>
</evidence>
<keyword evidence="5 6" id="KW-0472">Membrane</keyword>
<feature type="transmembrane region" description="Helical" evidence="6">
    <location>
        <begin position="216"/>
        <end position="236"/>
    </location>
</feature>
<dbReference type="InterPro" id="IPR029787">
    <property type="entry name" value="Nucleotide_cyclase"/>
</dbReference>
<comment type="similarity">
    <text evidence="2">Belongs to the sodium:solute symporter (SSF) (TC 2.A.21) family.</text>
</comment>
<dbReference type="GO" id="GO:0022857">
    <property type="term" value="F:transmembrane transporter activity"/>
    <property type="evidence" value="ECO:0007669"/>
    <property type="project" value="InterPro"/>
</dbReference>
<evidence type="ECO:0000256" key="1">
    <source>
        <dbReference type="ARBA" id="ARBA00004141"/>
    </source>
</evidence>
<dbReference type="Gene3D" id="1.20.1730.10">
    <property type="entry name" value="Sodium/glucose cotransporter"/>
    <property type="match status" value="1"/>
</dbReference>
<dbReference type="CDD" id="cd01948">
    <property type="entry name" value="EAL"/>
    <property type="match status" value="1"/>
</dbReference>
<comment type="caution">
    <text evidence="9">The sequence shown here is derived from an EMBL/GenBank/DDBJ whole genome shotgun (WGS) entry which is preliminary data.</text>
</comment>
<evidence type="ECO:0000313" key="9">
    <source>
        <dbReference type="EMBL" id="RFA33757.1"/>
    </source>
</evidence>
<dbReference type="GO" id="GO:0071111">
    <property type="term" value="F:cyclic-guanylate-specific phosphodiesterase activity"/>
    <property type="evidence" value="ECO:0007669"/>
    <property type="project" value="InterPro"/>
</dbReference>
<dbReference type="InterPro" id="IPR001633">
    <property type="entry name" value="EAL_dom"/>
</dbReference>
<evidence type="ECO:0000256" key="2">
    <source>
        <dbReference type="ARBA" id="ARBA00006434"/>
    </source>
</evidence>
<gene>
    <name evidence="9" type="ORF">CAL65_16560</name>
</gene>
<dbReference type="InterPro" id="IPR050706">
    <property type="entry name" value="Cyclic-di-GMP_PDE-like"/>
</dbReference>
<dbReference type="InterPro" id="IPR000160">
    <property type="entry name" value="GGDEF_dom"/>
</dbReference>
<dbReference type="PROSITE" id="PS50283">
    <property type="entry name" value="NA_SOLUT_SYMP_3"/>
    <property type="match status" value="1"/>
</dbReference>
<dbReference type="PROSITE" id="PS50883">
    <property type="entry name" value="EAL"/>
    <property type="match status" value="1"/>
</dbReference>
<dbReference type="Pfam" id="PF00563">
    <property type="entry name" value="EAL"/>
    <property type="match status" value="1"/>
</dbReference>
<dbReference type="InterPro" id="IPR001734">
    <property type="entry name" value="Na/solute_symporter"/>
</dbReference>
<protein>
    <recommendedName>
        <fullName evidence="11">GGDEF-domain containing protein</fullName>
    </recommendedName>
</protein>
<evidence type="ECO:0008006" key="11">
    <source>
        <dbReference type="Google" id="ProtNLM"/>
    </source>
</evidence>
<evidence type="ECO:0000259" key="8">
    <source>
        <dbReference type="PROSITE" id="PS50887"/>
    </source>
</evidence>
<dbReference type="GO" id="GO:0016020">
    <property type="term" value="C:membrane"/>
    <property type="evidence" value="ECO:0007669"/>
    <property type="project" value="UniProtKB-SubCell"/>
</dbReference>
<evidence type="ECO:0000313" key="10">
    <source>
        <dbReference type="Proteomes" id="UP000256763"/>
    </source>
</evidence>
<name>A0A3E0WNY3_9GAMM</name>
<proteinExistence type="inferred from homology"/>
<dbReference type="InterPro" id="IPR035919">
    <property type="entry name" value="EAL_sf"/>
</dbReference>